<accession>A0A8D8DGT0</accession>
<dbReference type="EMBL" id="HBUE01269172">
    <property type="protein sequence ID" value="CAG6563017.1"/>
    <property type="molecule type" value="Transcribed_RNA"/>
</dbReference>
<protein>
    <submittedName>
        <fullName evidence="1">(northern house mosquito) hypothetical protein</fullName>
    </submittedName>
</protein>
<organism evidence="1">
    <name type="scientific">Culex pipiens</name>
    <name type="common">House mosquito</name>
    <dbReference type="NCBI Taxonomy" id="7175"/>
    <lineage>
        <taxon>Eukaryota</taxon>
        <taxon>Metazoa</taxon>
        <taxon>Ecdysozoa</taxon>
        <taxon>Arthropoda</taxon>
        <taxon>Hexapoda</taxon>
        <taxon>Insecta</taxon>
        <taxon>Pterygota</taxon>
        <taxon>Neoptera</taxon>
        <taxon>Endopterygota</taxon>
        <taxon>Diptera</taxon>
        <taxon>Nematocera</taxon>
        <taxon>Culicoidea</taxon>
        <taxon>Culicidae</taxon>
        <taxon>Culicinae</taxon>
        <taxon>Culicini</taxon>
        <taxon>Culex</taxon>
        <taxon>Culex</taxon>
    </lineage>
</organism>
<name>A0A8D8DGT0_CULPI</name>
<sequence>MSYIGIVHLTFTVGVRNLLVDAVTLRGERLLVRQSQLERAHLVGVQQDATVHGLEGARFEHIVGSVLESVQFDDQTTLAAVLDESLGVFPGLVGQRTVQLLEAGTVQLVLVEDVREQQEVERFLQLLVGEDLQIAFGVGHRREEGVAVGGVGFAAVVSLSKANASH</sequence>
<dbReference type="EMBL" id="HBUE01163918">
    <property type="protein sequence ID" value="CAG6511583.1"/>
    <property type="molecule type" value="Transcribed_RNA"/>
</dbReference>
<dbReference type="AlphaFoldDB" id="A0A8D8DGT0"/>
<evidence type="ECO:0000313" key="1">
    <source>
        <dbReference type="EMBL" id="CAG6511583.1"/>
    </source>
</evidence>
<reference evidence="1" key="1">
    <citation type="submission" date="2021-05" db="EMBL/GenBank/DDBJ databases">
        <authorList>
            <person name="Alioto T."/>
            <person name="Alioto T."/>
            <person name="Gomez Garrido J."/>
        </authorList>
    </citation>
    <scope>NUCLEOTIDE SEQUENCE</scope>
</reference>
<proteinExistence type="predicted"/>